<evidence type="ECO:0000259" key="5">
    <source>
        <dbReference type="PROSITE" id="PS50030"/>
    </source>
</evidence>
<dbReference type="SUPFAM" id="SSF56112">
    <property type="entry name" value="Protein kinase-like (PK-like)"/>
    <property type="match status" value="1"/>
</dbReference>
<name>A0A564YFG7_HYMDI</name>
<organism evidence="6 7">
    <name type="scientific">Hymenolepis diminuta</name>
    <name type="common">Rat tapeworm</name>
    <dbReference type="NCBI Taxonomy" id="6216"/>
    <lineage>
        <taxon>Eukaryota</taxon>
        <taxon>Metazoa</taxon>
        <taxon>Spiralia</taxon>
        <taxon>Lophotrochozoa</taxon>
        <taxon>Platyhelminthes</taxon>
        <taxon>Cestoda</taxon>
        <taxon>Eucestoda</taxon>
        <taxon>Cyclophyllidea</taxon>
        <taxon>Hymenolepididae</taxon>
        <taxon>Hymenolepis</taxon>
    </lineage>
</organism>
<dbReference type="PROSITE" id="PS50011">
    <property type="entry name" value="PROTEIN_KINASE_DOM"/>
    <property type="match status" value="1"/>
</dbReference>
<dbReference type="GO" id="GO:0035556">
    <property type="term" value="P:intracellular signal transduction"/>
    <property type="evidence" value="ECO:0007669"/>
    <property type="project" value="TreeGrafter"/>
</dbReference>
<gene>
    <name evidence="6" type="ORF">WMSIL1_LOCUS5367</name>
</gene>
<evidence type="ECO:0000256" key="3">
    <source>
        <dbReference type="SAM" id="MobiDB-lite"/>
    </source>
</evidence>
<feature type="region of interest" description="Disordered" evidence="3">
    <location>
        <begin position="543"/>
        <end position="569"/>
    </location>
</feature>
<keyword evidence="7" id="KW-1185">Reference proteome</keyword>
<dbReference type="Proteomes" id="UP000321570">
    <property type="component" value="Unassembled WGS sequence"/>
</dbReference>
<dbReference type="Gene3D" id="1.10.510.10">
    <property type="entry name" value="Transferase(Phosphotransferase) domain 1"/>
    <property type="match status" value="1"/>
</dbReference>
<protein>
    <recommendedName>
        <fullName evidence="8">Protein kinase domain-containing protein</fullName>
    </recommendedName>
</protein>
<sequence>MPPYVDLLWLSQNKMSTQNTDLCLFFSQDFGFGTFQPNGPNSLLTTWCGSPPYAAPEIFKGEPYLGVSADIWSLGVILYVLVCGVLPFNAQEVSCLRRQVLEEHVRVPYWLSMSCEDLLKRMLAKSPGKRPSIAEIKASKWLSEINDLGPVPFPIAMDEPDSASVHRLSTSLDAGKTGPSIIPHRSRSSVQSVPSPTLAAEMKAGKLDETVIQIMENSGIDRGQLLESLKRCAYDHLTATYLLLGESLRKNRHSLSQTLAPRTEEIEVLCQARKRQSQQQQQVFQHHQYQQPYARSSCPSGGAAVELLFQQHLPNWHHHHQLHNQDRNGPSTYFDVKNEPSISLGAPSAAPFACGSVSPNPNAFVCPNSGGNGLTSRGDAPIYPSSHPRQGFLFGPTLPLVVEFSVPGTGVGLRRTDASPSPPGSPINLSSRCTAESSNAGGNCGGDCFEFDWLPYQSEGVASSPAPVFSFGGELTPKQSTQSVLGGPSFPINPLSAGNAPVFPLSAYAPNPFSTHPKTPLPPGTNPHETDLTFIQPKSVTMPSTSVLTHPHSDSHNQPSSIHRLTSHQRRYSAIGASSRLLPLPASLIQCPCDSQHLYEKCVNDEHTSGLGSSIEADSHHSSFSQPTAAASLASALSHASHFTPMETGGINEDIGIDIPSTARVHRKRISAHSPLIHPASCSATSPAAALAAAAALAMGGCPRRKFGVIERPPALTEQLGRFQFQQMMAGGTPKQSQPTQQIPTSYLAHHLKQQQPFNSMNF</sequence>
<dbReference type="Gene3D" id="1.10.8.10">
    <property type="entry name" value="DNA helicase RuvA subunit, C-terminal domain"/>
    <property type="match status" value="1"/>
</dbReference>
<accession>A0A564YFG7</accession>
<dbReference type="GO" id="GO:0005524">
    <property type="term" value="F:ATP binding"/>
    <property type="evidence" value="ECO:0007669"/>
    <property type="project" value="UniProtKB-KW"/>
</dbReference>
<dbReference type="PROSITE" id="PS50030">
    <property type="entry name" value="UBA"/>
    <property type="match status" value="1"/>
</dbReference>
<evidence type="ECO:0000259" key="4">
    <source>
        <dbReference type="PROSITE" id="PS50011"/>
    </source>
</evidence>
<proteinExistence type="predicted"/>
<feature type="domain" description="UBA" evidence="5">
    <location>
        <begin position="206"/>
        <end position="246"/>
    </location>
</feature>
<dbReference type="InterPro" id="IPR015940">
    <property type="entry name" value="UBA"/>
</dbReference>
<dbReference type="PANTHER" id="PTHR24346">
    <property type="entry name" value="MAP/MICROTUBULE AFFINITY-REGULATING KINASE"/>
    <property type="match status" value="1"/>
</dbReference>
<evidence type="ECO:0000313" key="7">
    <source>
        <dbReference type="Proteomes" id="UP000321570"/>
    </source>
</evidence>
<evidence type="ECO:0000313" key="6">
    <source>
        <dbReference type="EMBL" id="VUZ45363.1"/>
    </source>
</evidence>
<evidence type="ECO:0000256" key="2">
    <source>
        <dbReference type="ARBA" id="ARBA00022840"/>
    </source>
</evidence>
<keyword evidence="1" id="KW-0547">Nucleotide-binding</keyword>
<dbReference type="Pfam" id="PF00069">
    <property type="entry name" value="Pkinase"/>
    <property type="match status" value="1"/>
</dbReference>
<reference evidence="6 7" key="1">
    <citation type="submission" date="2019-07" db="EMBL/GenBank/DDBJ databases">
        <authorList>
            <person name="Jastrzebski P J."/>
            <person name="Paukszto L."/>
            <person name="Jastrzebski P J."/>
        </authorList>
    </citation>
    <scope>NUCLEOTIDE SEQUENCE [LARGE SCALE GENOMIC DNA]</scope>
    <source>
        <strain evidence="6 7">WMS-il1</strain>
    </source>
</reference>
<dbReference type="AlphaFoldDB" id="A0A564YFG7"/>
<dbReference type="SMART" id="SM00220">
    <property type="entry name" value="S_TKc"/>
    <property type="match status" value="1"/>
</dbReference>
<dbReference type="EMBL" id="CABIJS010000166">
    <property type="protein sequence ID" value="VUZ45363.1"/>
    <property type="molecule type" value="Genomic_DNA"/>
</dbReference>
<dbReference type="PANTHER" id="PTHR24346:SF74">
    <property type="entry name" value="PROTEIN KINASE DOMAIN-CONTAINING PROTEIN"/>
    <property type="match status" value="1"/>
</dbReference>
<dbReference type="GO" id="GO:0005737">
    <property type="term" value="C:cytoplasm"/>
    <property type="evidence" value="ECO:0007669"/>
    <property type="project" value="TreeGrafter"/>
</dbReference>
<dbReference type="InterPro" id="IPR000719">
    <property type="entry name" value="Prot_kinase_dom"/>
</dbReference>
<evidence type="ECO:0008006" key="8">
    <source>
        <dbReference type="Google" id="ProtNLM"/>
    </source>
</evidence>
<keyword evidence="2" id="KW-0067">ATP-binding</keyword>
<dbReference type="GO" id="GO:0050321">
    <property type="term" value="F:tau-protein kinase activity"/>
    <property type="evidence" value="ECO:0007669"/>
    <property type="project" value="TreeGrafter"/>
</dbReference>
<dbReference type="InterPro" id="IPR011009">
    <property type="entry name" value="Kinase-like_dom_sf"/>
</dbReference>
<feature type="domain" description="Protein kinase" evidence="4">
    <location>
        <begin position="1"/>
        <end position="142"/>
    </location>
</feature>
<dbReference type="GO" id="GO:0000226">
    <property type="term" value="P:microtubule cytoskeleton organization"/>
    <property type="evidence" value="ECO:0007669"/>
    <property type="project" value="TreeGrafter"/>
</dbReference>
<evidence type="ECO:0000256" key="1">
    <source>
        <dbReference type="ARBA" id="ARBA00022741"/>
    </source>
</evidence>